<name>A0A511WUB4_9BACI</name>
<evidence type="ECO:0000313" key="3">
    <source>
        <dbReference type="EMBL" id="GEN53883.1"/>
    </source>
</evidence>
<comment type="caution">
    <text evidence="3">The sequence shown here is derived from an EMBL/GenBank/DDBJ whole genome shotgun (WGS) entry which is preliminary data.</text>
</comment>
<sequence length="212" mass="24034">MFVKGIMKPAHKSFTAESSASLSEILKVLDEKDIEAMPVLTSGQFIGMISKEIIFRAHFNSEEGMDRRTFLSETTAGDVAMHEDYFIHDEEVFERTLPMFKGFSVLAVVTPSKKFLGLVTRFDVIEQFESAFGVNKKGVRIAFTSEESSGRIERLGDIIKSYHENVISLATFDESDKLARRIVLKIEDNDNIDAFTRKLEKTGFRILSVKYV</sequence>
<keyword evidence="4" id="KW-1185">Reference proteome</keyword>
<dbReference type="InterPro" id="IPR000644">
    <property type="entry name" value="CBS_dom"/>
</dbReference>
<feature type="domain" description="CBS" evidence="2">
    <location>
        <begin position="7"/>
        <end position="67"/>
    </location>
</feature>
<evidence type="ECO:0000256" key="1">
    <source>
        <dbReference type="PROSITE-ProRule" id="PRU00703"/>
    </source>
</evidence>
<dbReference type="OrthoDB" id="1706107at2"/>
<dbReference type="Proteomes" id="UP000321886">
    <property type="component" value="Unassembled WGS sequence"/>
</dbReference>
<organism evidence="3 4">
    <name type="scientific">Halobacillus faecis</name>
    <dbReference type="NCBI Taxonomy" id="360184"/>
    <lineage>
        <taxon>Bacteria</taxon>
        <taxon>Bacillati</taxon>
        <taxon>Bacillota</taxon>
        <taxon>Bacilli</taxon>
        <taxon>Bacillales</taxon>
        <taxon>Bacillaceae</taxon>
        <taxon>Halobacillus</taxon>
    </lineage>
</organism>
<dbReference type="SUPFAM" id="SSF54631">
    <property type="entry name" value="CBS-domain pair"/>
    <property type="match status" value="1"/>
</dbReference>
<gene>
    <name evidence="3" type="ORF">HFA01_21450</name>
</gene>
<dbReference type="RefSeq" id="WP_146815990.1">
    <property type="nucleotide sequence ID" value="NZ_BJYD01000020.1"/>
</dbReference>
<evidence type="ECO:0000313" key="4">
    <source>
        <dbReference type="Proteomes" id="UP000321886"/>
    </source>
</evidence>
<dbReference type="AlphaFoldDB" id="A0A511WUB4"/>
<keyword evidence="1" id="KW-0129">CBS domain</keyword>
<evidence type="ECO:0000259" key="2">
    <source>
        <dbReference type="PROSITE" id="PS51371"/>
    </source>
</evidence>
<proteinExistence type="predicted"/>
<reference evidence="3 4" key="1">
    <citation type="submission" date="2019-07" db="EMBL/GenBank/DDBJ databases">
        <title>Whole genome shotgun sequence of Halobacillus faecis NBRC 103569.</title>
        <authorList>
            <person name="Hosoyama A."/>
            <person name="Uohara A."/>
            <person name="Ohji S."/>
            <person name="Ichikawa N."/>
        </authorList>
    </citation>
    <scope>NUCLEOTIDE SEQUENCE [LARGE SCALE GENOMIC DNA]</scope>
    <source>
        <strain evidence="3 4">NBRC 103569</strain>
    </source>
</reference>
<protein>
    <recommendedName>
        <fullName evidence="2">CBS domain-containing protein</fullName>
    </recommendedName>
</protein>
<dbReference type="Pfam" id="PF00571">
    <property type="entry name" value="CBS"/>
    <property type="match status" value="2"/>
</dbReference>
<accession>A0A511WUB4</accession>
<dbReference type="InterPro" id="IPR046342">
    <property type="entry name" value="CBS_dom_sf"/>
</dbReference>
<dbReference type="EMBL" id="BJYD01000020">
    <property type="protein sequence ID" value="GEN53883.1"/>
    <property type="molecule type" value="Genomic_DNA"/>
</dbReference>
<dbReference type="PROSITE" id="PS51371">
    <property type="entry name" value="CBS"/>
    <property type="match status" value="1"/>
</dbReference>
<dbReference type="Gene3D" id="3.10.580.10">
    <property type="entry name" value="CBS-domain"/>
    <property type="match status" value="1"/>
</dbReference>